<evidence type="ECO:0000256" key="1">
    <source>
        <dbReference type="SAM" id="MobiDB-lite"/>
    </source>
</evidence>
<sequence>MPNFAPEPTTLSETTVTTSETASTTAEVAETKDSRRDESYGSARNEGKEKEASEEANGETENSVPSSEMTLQKCTERLMGSSARTFPKRIRFWLNAHSKEPNTVNEVLFSDVELLATSAGSSDATPNVFWDPFFALKHRFLSNSKKRAFHLVDLHWNKSEVVQNVSWNVALILKWPTGRTIL</sequence>
<dbReference type="AlphaFoldDB" id="A0A4U5MJU6"/>
<name>A0A4U5MJU6_STECR</name>
<feature type="compositionally biased region" description="Basic and acidic residues" evidence="1">
    <location>
        <begin position="29"/>
        <end position="53"/>
    </location>
</feature>
<organism evidence="2 3">
    <name type="scientific">Steinernema carpocapsae</name>
    <name type="common">Entomopathogenic nematode</name>
    <dbReference type="NCBI Taxonomy" id="34508"/>
    <lineage>
        <taxon>Eukaryota</taxon>
        <taxon>Metazoa</taxon>
        <taxon>Ecdysozoa</taxon>
        <taxon>Nematoda</taxon>
        <taxon>Chromadorea</taxon>
        <taxon>Rhabditida</taxon>
        <taxon>Tylenchina</taxon>
        <taxon>Panagrolaimomorpha</taxon>
        <taxon>Strongyloidoidea</taxon>
        <taxon>Steinernematidae</taxon>
        <taxon>Steinernema</taxon>
    </lineage>
</organism>
<accession>A0A4U5MJU6</accession>
<evidence type="ECO:0000313" key="2">
    <source>
        <dbReference type="EMBL" id="TKR69542.1"/>
    </source>
</evidence>
<proteinExistence type="predicted"/>
<gene>
    <name evidence="2" type="ORF">L596_021687</name>
</gene>
<feature type="region of interest" description="Disordered" evidence="1">
    <location>
        <begin position="1"/>
        <end position="70"/>
    </location>
</feature>
<reference evidence="2 3" key="1">
    <citation type="journal article" date="2015" name="Genome Biol.">
        <title>Comparative genomics of Steinernema reveals deeply conserved gene regulatory networks.</title>
        <authorList>
            <person name="Dillman A.R."/>
            <person name="Macchietto M."/>
            <person name="Porter C.F."/>
            <person name="Rogers A."/>
            <person name="Williams B."/>
            <person name="Antoshechkin I."/>
            <person name="Lee M.M."/>
            <person name="Goodwin Z."/>
            <person name="Lu X."/>
            <person name="Lewis E.E."/>
            <person name="Goodrich-Blair H."/>
            <person name="Stock S.P."/>
            <person name="Adams B.J."/>
            <person name="Sternberg P.W."/>
            <person name="Mortazavi A."/>
        </authorList>
    </citation>
    <scope>NUCLEOTIDE SEQUENCE [LARGE SCALE GENOMIC DNA]</scope>
    <source>
        <strain evidence="2 3">ALL</strain>
    </source>
</reference>
<feature type="compositionally biased region" description="Polar residues" evidence="1">
    <location>
        <begin position="59"/>
        <end position="70"/>
    </location>
</feature>
<evidence type="ECO:0000313" key="3">
    <source>
        <dbReference type="Proteomes" id="UP000298663"/>
    </source>
</evidence>
<dbReference type="EMBL" id="AZBU02000007">
    <property type="protein sequence ID" value="TKR69542.1"/>
    <property type="molecule type" value="Genomic_DNA"/>
</dbReference>
<feature type="compositionally biased region" description="Low complexity" evidence="1">
    <location>
        <begin position="9"/>
        <end position="28"/>
    </location>
</feature>
<protein>
    <submittedName>
        <fullName evidence="2">Uncharacterized protein</fullName>
    </submittedName>
</protein>
<dbReference type="Proteomes" id="UP000298663">
    <property type="component" value="Unassembled WGS sequence"/>
</dbReference>
<comment type="caution">
    <text evidence="2">The sequence shown here is derived from an EMBL/GenBank/DDBJ whole genome shotgun (WGS) entry which is preliminary data.</text>
</comment>
<keyword evidence="3" id="KW-1185">Reference proteome</keyword>
<reference evidence="2 3" key="2">
    <citation type="journal article" date="2019" name="G3 (Bethesda)">
        <title>Hybrid Assembly of the Genome of the Entomopathogenic Nematode Steinernema carpocapsae Identifies the X-Chromosome.</title>
        <authorList>
            <person name="Serra L."/>
            <person name="Macchietto M."/>
            <person name="Macias-Munoz A."/>
            <person name="McGill C.J."/>
            <person name="Rodriguez I.M."/>
            <person name="Rodriguez B."/>
            <person name="Murad R."/>
            <person name="Mortazavi A."/>
        </authorList>
    </citation>
    <scope>NUCLEOTIDE SEQUENCE [LARGE SCALE GENOMIC DNA]</scope>
    <source>
        <strain evidence="2 3">ALL</strain>
    </source>
</reference>